<protein>
    <submittedName>
        <fullName evidence="2">Uncharacterized protein</fullName>
    </submittedName>
</protein>
<dbReference type="AlphaFoldDB" id="A0A2I0ASQ2"/>
<gene>
    <name evidence="2" type="ORF">AXF42_Ash008870</name>
</gene>
<name>A0A2I0ASQ2_9ASPA</name>
<evidence type="ECO:0000313" key="2">
    <source>
        <dbReference type="EMBL" id="PKA58583.1"/>
    </source>
</evidence>
<feature type="region of interest" description="Disordered" evidence="1">
    <location>
        <begin position="1"/>
        <end position="39"/>
    </location>
</feature>
<feature type="compositionally biased region" description="Polar residues" evidence="1">
    <location>
        <begin position="8"/>
        <end position="18"/>
    </location>
</feature>
<accession>A0A2I0ASQ2</accession>
<dbReference type="Proteomes" id="UP000236161">
    <property type="component" value="Unassembled WGS sequence"/>
</dbReference>
<evidence type="ECO:0000256" key="1">
    <source>
        <dbReference type="SAM" id="MobiDB-lite"/>
    </source>
</evidence>
<dbReference type="EMBL" id="KZ451951">
    <property type="protein sequence ID" value="PKA58583.1"/>
    <property type="molecule type" value="Genomic_DNA"/>
</dbReference>
<organism evidence="2 3">
    <name type="scientific">Apostasia shenzhenica</name>
    <dbReference type="NCBI Taxonomy" id="1088818"/>
    <lineage>
        <taxon>Eukaryota</taxon>
        <taxon>Viridiplantae</taxon>
        <taxon>Streptophyta</taxon>
        <taxon>Embryophyta</taxon>
        <taxon>Tracheophyta</taxon>
        <taxon>Spermatophyta</taxon>
        <taxon>Magnoliopsida</taxon>
        <taxon>Liliopsida</taxon>
        <taxon>Asparagales</taxon>
        <taxon>Orchidaceae</taxon>
        <taxon>Apostasioideae</taxon>
        <taxon>Apostasia</taxon>
    </lineage>
</organism>
<sequence length="112" mass="12506">MRKPRTRVLQSSQIPRSSTKIKKPSSPFTDSSPSSGRQAAWAQDLFTPSPSEKLGQSCTVHRLQIPLNRLQGEQDRRGNNHKSISNSLEFLCSHCIRAPTKELSLSLLLLLP</sequence>
<reference evidence="2 3" key="1">
    <citation type="journal article" date="2017" name="Nature">
        <title>The Apostasia genome and the evolution of orchids.</title>
        <authorList>
            <person name="Zhang G.Q."/>
            <person name="Liu K.W."/>
            <person name="Li Z."/>
            <person name="Lohaus R."/>
            <person name="Hsiao Y.Y."/>
            <person name="Niu S.C."/>
            <person name="Wang J.Y."/>
            <person name="Lin Y.C."/>
            <person name="Xu Q."/>
            <person name="Chen L.J."/>
            <person name="Yoshida K."/>
            <person name="Fujiwara S."/>
            <person name="Wang Z.W."/>
            <person name="Zhang Y.Q."/>
            <person name="Mitsuda N."/>
            <person name="Wang M."/>
            <person name="Liu G.H."/>
            <person name="Pecoraro L."/>
            <person name="Huang H.X."/>
            <person name="Xiao X.J."/>
            <person name="Lin M."/>
            <person name="Wu X.Y."/>
            <person name="Wu W.L."/>
            <person name="Chen Y.Y."/>
            <person name="Chang S.B."/>
            <person name="Sakamoto S."/>
            <person name="Ohme-Takagi M."/>
            <person name="Yagi M."/>
            <person name="Zeng S.J."/>
            <person name="Shen C.Y."/>
            <person name="Yeh C.M."/>
            <person name="Luo Y.B."/>
            <person name="Tsai W.C."/>
            <person name="Van de Peer Y."/>
            <person name="Liu Z.J."/>
        </authorList>
    </citation>
    <scope>NUCLEOTIDE SEQUENCE [LARGE SCALE GENOMIC DNA]</scope>
    <source>
        <strain evidence="3">cv. Shenzhen</strain>
        <tissue evidence="2">Stem</tissue>
    </source>
</reference>
<proteinExistence type="predicted"/>
<keyword evidence="3" id="KW-1185">Reference proteome</keyword>
<feature type="compositionally biased region" description="Low complexity" evidence="1">
    <location>
        <begin position="24"/>
        <end position="35"/>
    </location>
</feature>
<evidence type="ECO:0000313" key="3">
    <source>
        <dbReference type="Proteomes" id="UP000236161"/>
    </source>
</evidence>